<dbReference type="EMBL" id="MPTC01000019">
    <property type="protein sequence ID" value="OMD38122.1"/>
    <property type="molecule type" value="Genomic_DNA"/>
</dbReference>
<organism evidence="2 3">
    <name type="scientific">Paenibacillus odorifer</name>
    <dbReference type="NCBI Taxonomy" id="189426"/>
    <lineage>
        <taxon>Bacteria</taxon>
        <taxon>Bacillati</taxon>
        <taxon>Bacillota</taxon>
        <taxon>Bacilli</taxon>
        <taxon>Bacillales</taxon>
        <taxon>Paenibacillaceae</taxon>
        <taxon>Paenibacillus</taxon>
    </lineage>
</organism>
<evidence type="ECO:0000313" key="3">
    <source>
        <dbReference type="Proteomes" id="UP000187439"/>
    </source>
</evidence>
<feature type="domain" description="YkoP-like" evidence="1">
    <location>
        <begin position="12"/>
        <end position="191"/>
    </location>
</feature>
<gene>
    <name evidence="2" type="ORF">BSK52_19740</name>
</gene>
<name>A0A1R0XT81_9BACL</name>
<sequence>MMAASVSLVKLFSQSLWMMWENLFAVITKFRSQSVWRYGICKLVVLKYHGESVVCQDGHRILPGDWVGELHLDNRQVVQLTRTLGADRAGIRTARMLREAMKEISRELDSNPELSKVQALTGITLLHRGIIHGIGFDQHPIKSKWQRRWYGIYLRFLLRILHPEGKQRVEDSTEKLSPMMLVLSKQSLKARFAPRRKEAVS</sequence>
<dbReference type="Pfam" id="PF22790">
    <property type="entry name" value="YkoP"/>
    <property type="match status" value="1"/>
</dbReference>
<accession>A0A1R0XT81</accession>
<dbReference type="OrthoDB" id="1951946at2"/>
<evidence type="ECO:0000313" key="2">
    <source>
        <dbReference type="EMBL" id="OMD38122.1"/>
    </source>
</evidence>
<dbReference type="InterPro" id="IPR054467">
    <property type="entry name" value="YkoP-like_dom"/>
</dbReference>
<evidence type="ECO:0000259" key="1">
    <source>
        <dbReference type="Pfam" id="PF22790"/>
    </source>
</evidence>
<dbReference type="Proteomes" id="UP000187439">
    <property type="component" value="Unassembled WGS sequence"/>
</dbReference>
<dbReference type="AlphaFoldDB" id="A0A1R0XT81"/>
<dbReference type="RefSeq" id="WP_076120362.1">
    <property type="nucleotide sequence ID" value="NZ_MPTC01000019.1"/>
</dbReference>
<reference evidence="2 3" key="1">
    <citation type="submission" date="2016-10" db="EMBL/GenBank/DDBJ databases">
        <title>Paenibacillus species isolates.</title>
        <authorList>
            <person name="Beno S.M."/>
        </authorList>
    </citation>
    <scope>NUCLEOTIDE SEQUENCE [LARGE SCALE GENOMIC DNA]</scope>
    <source>
        <strain evidence="2 3">FSL H7-0710</strain>
    </source>
</reference>
<proteinExistence type="predicted"/>
<comment type="caution">
    <text evidence="2">The sequence shown here is derived from an EMBL/GenBank/DDBJ whole genome shotgun (WGS) entry which is preliminary data.</text>
</comment>
<protein>
    <submittedName>
        <fullName evidence="2">Polysaccharide deacetylase</fullName>
    </submittedName>
</protein>